<evidence type="ECO:0000313" key="1">
    <source>
        <dbReference type="EMBL" id="KAJ8425199.1"/>
    </source>
</evidence>
<sequence length="229" mass="24902">MGSTSRKTTIRRLKGVVGIHGGGCINAQVARIVMVHGNVGMRNTREVMVIGDWSRWLKSMVAENLIFPGGGSPIVPIGVWVGVGPCLVPSSINHECLPLSLGGISCQGFISFLSCSLRFTPLVMATGLEEVWHNLKLTTDEVQVIIADEEEDNVTSELISLCLLGRLYTDNPFNPRAMNLFSRMSESQTKDWGSDTLTLIYSPSNFSPLLIVISSQMKDPGLLMATSFS</sequence>
<reference evidence="1" key="1">
    <citation type="submission" date="2022-04" db="EMBL/GenBank/DDBJ databases">
        <title>Carnegiea gigantea Genome sequencing and assembly v2.</title>
        <authorList>
            <person name="Copetti D."/>
            <person name="Sanderson M.J."/>
            <person name="Burquez A."/>
            <person name="Wojciechowski M.F."/>
        </authorList>
    </citation>
    <scope>NUCLEOTIDE SEQUENCE</scope>
    <source>
        <strain evidence="1">SGP5-SGP5p</strain>
        <tissue evidence="1">Aerial part</tissue>
    </source>
</reference>
<gene>
    <name evidence="1" type="ORF">Cgig2_004321</name>
</gene>
<organism evidence="1 2">
    <name type="scientific">Carnegiea gigantea</name>
    <dbReference type="NCBI Taxonomy" id="171969"/>
    <lineage>
        <taxon>Eukaryota</taxon>
        <taxon>Viridiplantae</taxon>
        <taxon>Streptophyta</taxon>
        <taxon>Embryophyta</taxon>
        <taxon>Tracheophyta</taxon>
        <taxon>Spermatophyta</taxon>
        <taxon>Magnoliopsida</taxon>
        <taxon>eudicotyledons</taxon>
        <taxon>Gunneridae</taxon>
        <taxon>Pentapetalae</taxon>
        <taxon>Caryophyllales</taxon>
        <taxon>Cactineae</taxon>
        <taxon>Cactaceae</taxon>
        <taxon>Cactoideae</taxon>
        <taxon>Echinocereeae</taxon>
        <taxon>Carnegiea</taxon>
    </lineage>
</organism>
<proteinExistence type="predicted"/>
<accession>A0A9Q1GTX6</accession>
<dbReference type="Proteomes" id="UP001153076">
    <property type="component" value="Unassembled WGS sequence"/>
</dbReference>
<dbReference type="AlphaFoldDB" id="A0A9Q1GTX6"/>
<dbReference type="EMBL" id="JAKOGI010001520">
    <property type="protein sequence ID" value="KAJ8425199.1"/>
    <property type="molecule type" value="Genomic_DNA"/>
</dbReference>
<evidence type="ECO:0000313" key="2">
    <source>
        <dbReference type="Proteomes" id="UP001153076"/>
    </source>
</evidence>
<name>A0A9Q1GTX6_9CARY</name>
<protein>
    <submittedName>
        <fullName evidence="1">Uncharacterized protein</fullName>
    </submittedName>
</protein>
<comment type="caution">
    <text evidence="1">The sequence shown here is derived from an EMBL/GenBank/DDBJ whole genome shotgun (WGS) entry which is preliminary data.</text>
</comment>
<keyword evidence="2" id="KW-1185">Reference proteome</keyword>